<dbReference type="AlphaFoldDB" id="A2DDU2"/>
<organism evidence="1 2">
    <name type="scientific">Trichomonas vaginalis (strain ATCC PRA-98 / G3)</name>
    <dbReference type="NCBI Taxonomy" id="412133"/>
    <lineage>
        <taxon>Eukaryota</taxon>
        <taxon>Metamonada</taxon>
        <taxon>Parabasalia</taxon>
        <taxon>Trichomonadida</taxon>
        <taxon>Trichomonadidae</taxon>
        <taxon>Trichomonas</taxon>
    </lineage>
</organism>
<dbReference type="RefSeq" id="XP_001582454.1">
    <property type="nucleotide sequence ID" value="XM_001582404.1"/>
</dbReference>
<dbReference type="Proteomes" id="UP000001542">
    <property type="component" value="Unassembled WGS sequence"/>
</dbReference>
<evidence type="ECO:0000313" key="1">
    <source>
        <dbReference type="EMBL" id="EAY21468.1"/>
    </source>
</evidence>
<sequence>MFAITKLTKITFPRALRKIQVYTFLRLYNLNEITSNSPNYVVYDGIAYTSDFQTVVRVCSNTTHQIVPSVRICDDCSVFSGCLFESYTIECRLEKLGNSMFRLCPNLTYLDISKCICTYLPTGFVEANTMKTLILPDTIRSIGDWILRNGDISTFVIPSSVTSINQNSFGKASISEFVYCGMTNLEGDVLKTNVQMILSQKYPYETFLGRSTISKTLENCLPPRTPIMTPSPTPICYHSVRIMNCNIKFSNYLVFISMFLN</sequence>
<accession>A2DDU2</accession>
<reference evidence="1" key="1">
    <citation type="submission" date="2006-10" db="EMBL/GenBank/DDBJ databases">
        <authorList>
            <person name="Amadeo P."/>
            <person name="Zhao Q."/>
            <person name="Wortman J."/>
            <person name="Fraser-Liggett C."/>
            <person name="Carlton J."/>
        </authorList>
    </citation>
    <scope>NUCLEOTIDE SEQUENCE</scope>
    <source>
        <strain evidence="1">G3</strain>
    </source>
</reference>
<reference evidence="1" key="2">
    <citation type="journal article" date="2007" name="Science">
        <title>Draft genome sequence of the sexually transmitted pathogen Trichomonas vaginalis.</title>
        <authorList>
            <person name="Carlton J.M."/>
            <person name="Hirt R.P."/>
            <person name="Silva J.C."/>
            <person name="Delcher A.L."/>
            <person name="Schatz M."/>
            <person name="Zhao Q."/>
            <person name="Wortman J.R."/>
            <person name="Bidwell S.L."/>
            <person name="Alsmark U.C.M."/>
            <person name="Besteiro S."/>
            <person name="Sicheritz-Ponten T."/>
            <person name="Noel C.J."/>
            <person name="Dacks J.B."/>
            <person name="Foster P.G."/>
            <person name="Simillion C."/>
            <person name="Van de Peer Y."/>
            <person name="Miranda-Saavedra D."/>
            <person name="Barton G.J."/>
            <person name="Westrop G.D."/>
            <person name="Mueller S."/>
            <person name="Dessi D."/>
            <person name="Fiori P.L."/>
            <person name="Ren Q."/>
            <person name="Paulsen I."/>
            <person name="Zhang H."/>
            <person name="Bastida-Corcuera F.D."/>
            <person name="Simoes-Barbosa A."/>
            <person name="Brown M.T."/>
            <person name="Hayes R.D."/>
            <person name="Mukherjee M."/>
            <person name="Okumura C.Y."/>
            <person name="Schneider R."/>
            <person name="Smith A.J."/>
            <person name="Vanacova S."/>
            <person name="Villalvazo M."/>
            <person name="Haas B.J."/>
            <person name="Pertea M."/>
            <person name="Feldblyum T.V."/>
            <person name="Utterback T.R."/>
            <person name="Shu C.L."/>
            <person name="Osoegawa K."/>
            <person name="de Jong P.J."/>
            <person name="Hrdy I."/>
            <person name="Horvathova L."/>
            <person name="Zubacova Z."/>
            <person name="Dolezal P."/>
            <person name="Malik S.B."/>
            <person name="Logsdon J.M. Jr."/>
            <person name="Henze K."/>
            <person name="Gupta A."/>
            <person name="Wang C.C."/>
            <person name="Dunne R.L."/>
            <person name="Upcroft J.A."/>
            <person name="Upcroft P."/>
            <person name="White O."/>
            <person name="Salzberg S.L."/>
            <person name="Tang P."/>
            <person name="Chiu C.-H."/>
            <person name="Lee Y.-S."/>
            <person name="Embley T.M."/>
            <person name="Coombs G.H."/>
            <person name="Mottram J.C."/>
            <person name="Tachezy J."/>
            <person name="Fraser-Liggett C.M."/>
            <person name="Johnson P.J."/>
        </authorList>
    </citation>
    <scope>NUCLEOTIDE SEQUENCE [LARGE SCALE GENOMIC DNA]</scope>
    <source>
        <strain evidence="1">G3</strain>
    </source>
</reference>
<gene>
    <name evidence="1" type="ORF">TVAG_199070</name>
</gene>
<proteinExistence type="predicted"/>
<dbReference type="InParanoid" id="A2DDU2"/>
<dbReference type="KEGG" id="tva:5467016"/>
<evidence type="ECO:0008006" key="3">
    <source>
        <dbReference type="Google" id="ProtNLM"/>
    </source>
</evidence>
<keyword evidence="2" id="KW-1185">Reference proteome</keyword>
<dbReference type="EMBL" id="DS113190">
    <property type="protein sequence ID" value="EAY21468.1"/>
    <property type="molecule type" value="Genomic_DNA"/>
</dbReference>
<dbReference type="SUPFAM" id="SSF52058">
    <property type="entry name" value="L domain-like"/>
    <property type="match status" value="1"/>
</dbReference>
<evidence type="ECO:0000313" key="2">
    <source>
        <dbReference type="Proteomes" id="UP000001542"/>
    </source>
</evidence>
<dbReference type="InterPro" id="IPR032675">
    <property type="entry name" value="LRR_dom_sf"/>
</dbReference>
<protein>
    <recommendedName>
        <fullName evidence="3">Surface antigen BspA-like</fullName>
    </recommendedName>
</protein>
<dbReference type="VEuPathDB" id="TrichDB:TVAG_199070"/>
<dbReference type="OrthoDB" id="1055097at2759"/>
<dbReference type="InterPro" id="IPR026906">
    <property type="entry name" value="LRR_5"/>
</dbReference>
<dbReference type="Pfam" id="PF13306">
    <property type="entry name" value="LRR_5"/>
    <property type="match status" value="2"/>
</dbReference>
<dbReference type="Gene3D" id="3.80.10.10">
    <property type="entry name" value="Ribonuclease Inhibitor"/>
    <property type="match status" value="1"/>
</dbReference>
<dbReference type="VEuPathDB" id="TrichDB:TVAGG3_0999580"/>
<name>A2DDU2_TRIV3</name>